<evidence type="ECO:0000256" key="1">
    <source>
        <dbReference type="SAM" id="Phobius"/>
    </source>
</evidence>
<sequence length="49" mass="5161">MPQDHADSIAKCAKPSASLASVLFVAMSNAALAWRKSMQIAGKPYAVRA</sequence>
<proteinExistence type="predicted"/>
<gene>
    <name evidence="2" type="ORF">GGR37_004054</name>
</gene>
<organism evidence="2 3">
    <name type="scientific">Novosphingobium taihuense</name>
    <dbReference type="NCBI Taxonomy" id="260085"/>
    <lineage>
        <taxon>Bacteria</taxon>
        <taxon>Pseudomonadati</taxon>
        <taxon>Pseudomonadota</taxon>
        <taxon>Alphaproteobacteria</taxon>
        <taxon>Sphingomonadales</taxon>
        <taxon>Sphingomonadaceae</taxon>
        <taxon>Novosphingobium</taxon>
    </lineage>
</organism>
<dbReference type="EMBL" id="JACHOA010000012">
    <property type="protein sequence ID" value="MBB4615750.1"/>
    <property type="molecule type" value="Genomic_DNA"/>
</dbReference>
<dbReference type="AlphaFoldDB" id="A0A7W7AGD2"/>
<reference evidence="2 3" key="1">
    <citation type="submission" date="2020-08" db="EMBL/GenBank/DDBJ databases">
        <title>Genomic Encyclopedia of Type Strains, Phase IV (KMG-IV): sequencing the most valuable type-strain genomes for metagenomic binning, comparative biology and taxonomic classification.</title>
        <authorList>
            <person name="Goeker M."/>
        </authorList>
    </citation>
    <scope>NUCLEOTIDE SEQUENCE [LARGE SCALE GENOMIC DNA]</scope>
    <source>
        <strain evidence="2 3">DSM 17507</strain>
    </source>
</reference>
<keyword evidence="3" id="KW-1185">Reference proteome</keyword>
<keyword evidence="1" id="KW-0812">Transmembrane</keyword>
<keyword evidence="1" id="KW-0472">Membrane</keyword>
<evidence type="ECO:0000313" key="3">
    <source>
        <dbReference type="Proteomes" id="UP000538566"/>
    </source>
</evidence>
<feature type="transmembrane region" description="Helical" evidence="1">
    <location>
        <begin position="16"/>
        <end position="34"/>
    </location>
</feature>
<comment type="caution">
    <text evidence="2">The sequence shown here is derived from an EMBL/GenBank/DDBJ whole genome shotgun (WGS) entry which is preliminary data.</text>
</comment>
<protein>
    <submittedName>
        <fullName evidence="2">Uncharacterized protein</fullName>
    </submittedName>
</protein>
<keyword evidence="1" id="KW-1133">Transmembrane helix</keyword>
<accession>A0A7W7AGD2</accession>
<dbReference type="Proteomes" id="UP000538566">
    <property type="component" value="Unassembled WGS sequence"/>
</dbReference>
<evidence type="ECO:0000313" key="2">
    <source>
        <dbReference type="EMBL" id="MBB4615750.1"/>
    </source>
</evidence>
<name>A0A7W7AGD2_9SPHN</name>